<dbReference type="AlphaFoldDB" id="A0AAD9MLS6"/>
<proteinExistence type="predicted"/>
<keyword evidence="2" id="KW-1185">Reference proteome</keyword>
<evidence type="ECO:0000313" key="2">
    <source>
        <dbReference type="Proteomes" id="UP001208570"/>
    </source>
</evidence>
<name>A0AAD9MLS6_9ANNE</name>
<dbReference type="Proteomes" id="UP001208570">
    <property type="component" value="Unassembled WGS sequence"/>
</dbReference>
<evidence type="ECO:0000313" key="1">
    <source>
        <dbReference type="EMBL" id="KAK2139417.1"/>
    </source>
</evidence>
<accession>A0AAD9MLS6</accession>
<sequence>MMNKIDPSTLPCGMSLRISAHVDNLLFNTTCYCLPEKNFSIQVRRPPFMSYASSFLINLLGGTVTKTFLKSSILEENNTDGHINVASTSDNSPYATSEDHGEITSTQVNHDSKSSQLTGKGLVLKYLNTRSAVVKLDQVSAKVTKISPR</sequence>
<dbReference type="EMBL" id="JAODUP010001798">
    <property type="protein sequence ID" value="KAK2139417.1"/>
    <property type="molecule type" value="Genomic_DNA"/>
</dbReference>
<reference evidence="1" key="1">
    <citation type="journal article" date="2023" name="Mol. Biol. Evol.">
        <title>Third-Generation Sequencing Reveals the Adaptive Role of the Epigenome in Three Deep-Sea Polychaetes.</title>
        <authorList>
            <person name="Perez M."/>
            <person name="Aroh O."/>
            <person name="Sun Y."/>
            <person name="Lan Y."/>
            <person name="Juniper S.K."/>
            <person name="Young C.R."/>
            <person name="Angers B."/>
            <person name="Qian P.Y."/>
        </authorList>
    </citation>
    <scope>NUCLEOTIDE SEQUENCE</scope>
    <source>
        <strain evidence="1">P08H-3</strain>
    </source>
</reference>
<comment type="caution">
    <text evidence="1">The sequence shown here is derived from an EMBL/GenBank/DDBJ whole genome shotgun (WGS) entry which is preliminary data.</text>
</comment>
<organism evidence="1 2">
    <name type="scientific">Paralvinella palmiformis</name>
    <dbReference type="NCBI Taxonomy" id="53620"/>
    <lineage>
        <taxon>Eukaryota</taxon>
        <taxon>Metazoa</taxon>
        <taxon>Spiralia</taxon>
        <taxon>Lophotrochozoa</taxon>
        <taxon>Annelida</taxon>
        <taxon>Polychaeta</taxon>
        <taxon>Sedentaria</taxon>
        <taxon>Canalipalpata</taxon>
        <taxon>Terebellida</taxon>
        <taxon>Terebelliformia</taxon>
        <taxon>Alvinellidae</taxon>
        <taxon>Paralvinella</taxon>
    </lineage>
</organism>
<gene>
    <name evidence="1" type="ORF">LSH36_1801g00019</name>
</gene>
<protein>
    <submittedName>
        <fullName evidence="1">Uncharacterized protein</fullName>
    </submittedName>
</protein>